<feature type="region of interest" description="Disordered" evidence="3">
    <location>
        <begin position="527"/>
        <end position="607"/>
    </location>
</feature>
<name>A0A9Q0LUJ1_ANAIG</name>
<organism evidence="4 5">
    <name type="scientific">Anaeramoeba ignava</name>
    <name type="common">Anaerobic marine amoeba</name>
    <dbReference type="NCBI Taxonomy" id="1746090"/>
    <lineage>
        <taxon>Eukaryota</taxon>
        <taxon>Metamonada</taxon>
        <taxon>Anaeramoebidae</taxon>
        <taxon>Anaeramoeba</taxon>
    </lineage>
</organism>
<evidence type="ECO:0000256" key="3">
    <source>
        <dbReference type="SAM" id="MobiDB-lite"/>
    </source>
</evidence>
<gene>
    <name evidence="4" type="ORF">M0811_05639</name>
</gene>
<dbReference type="OrthoDB" id="295029at2759"/>
<dbReference type="Pfam" id="PF04499">
    <property type="entry name" value="SAPS"/>
    <property type="match status" value="1"/>
</dbReference>
<reference evidence="4" key="1">
    <citation type="submission" date="2022-10" db="EMBL/GenBank/DDBJ databases">
        <title>Novel sulphate-reducing endosymbionts in the free-living metamonad Anaeramoeba.</title>
        <authorList>
            <person name="Jerlstrom-Hultqvist J."/>
            <person name="Cepicka I."/>
            <person name="Gallot-Lavallee L."/>
            <person name="Salas-Leiva D."/>
            <person name="Curtis B.A."/>
            <person name="Zahonova K."/>
            <person name="Pipaliya S."/>
            <person name="Dacks J."/>
            <person name="Roger A.J."/>
        </authorList>
    </citation>
    <scope>NUCLEOTIDE SEQUENCE</scope>
    <source>
        <strain evidence="4">BMAN</strain>
    </source>
</reference>
<dbReference type="InterPro" id="IPR007587">
    <property type="entry name" value="SAPS"/>
</dbReference>
<dbReference type="OMA" id="ECKSHNP"/>
<evidence type="ECO:0000256" key="1">
    <source>
        <dbReference type="ARBA" id="ARBA00006180"/>
    </source>
</evidence>
<evidence type="ECO:0000313" key="4">
    <source>
        <dbReference type="EMBL" id="KAJ5077540.1"/>
    </source>
</evidence>
<dbReference type="GO" id="GO:0019903">
    <property type="term" value="F:protein phosphatase binding"/>
    <property type="evidence" value="ECO:0007669"/>
    <property type="project" value="InterPro"/>
</dbReference>
<accession>A0A9Q0LUJ1</accession>
<sequence>MMDWNPFVSSLQSILDKESFSLEEILDDEEVIQETLVANKQLIAFLVQKDTLSKLLQYLLDEPLKTSSEKIRIKFPFIVNQIIGCKVYEIAKAIVESEELLNSLFNFLEKPKPLKPVYCGYFSRLVIFLLEKCTEKTFSYMNKNKMFDKLIENIENAPLCDILIFLTTNEEISKEQTQLLIQNNLLSKILEKLSGEFKFTINEESSRCLIETVKKSKQTDLLDELKKDEIIQKLIDQIFQENKTKYSIRNGINVLTTIIQSLNFSNLSLSDEKIPSSLELIISKLPSFLKFLDEQPETKKINFSGTSTVPFTEAKLRVVQFLRELTKIPVLQIQKTLSEHKIFATLLGLFFSYKWFNHLHNEVYEIIHTILSDDKFEYSQKTLIENHSLIDKILDEIGTEEKRKEKKNSIGYFEHLIHISNNIVSLSLKENFLSEFVKKLPQWTDFIDSYLVNINSIESKDIGIKISISEIKFTTFIDENQEGFAEKFKGTKTTEKKEFNPPKMITNLPEKKTEDLSTTAFSFQHGFDSDSDSDSDSDDNHQVFHPKIPSTQTQKPEEKPSQQTNFFDDNTFGDEKDAFGDFGNFQSFQPNLNESFQTNGYTPNQDSFNLNIDFQNKFEDDFNFDQSNDPKWDEK</sequence>
<evidence type="ECO:0000256" key="2">
    <source>
        <dbReference type="ARBA" id="ARBA00023306"/>
    </source>
</evidence>
<keyword evidence="2" id="KW-0131">Cell cycle</keyword>
<feature type="compositionally biased region" description="Basic and acidic residues" evidence="3">
    <location>
        <begin position="488"/>
        <end position="500"/>
    </location>
</feature>
<feature type="compositionally biased region" description="Polar residues" evidence="3">
    <location>
        <begin position="584"/>
        <end position="607"/>
    </location>
</feature>
<dbReference type="AlphaFoldDB" id="A0A9Q0LUJ1"/>
<dbReference type="PANTHER" id="PTHR12634:SF8">
    <property type="entry name" value="FIERY MOUNTAIN, ISOFORM D"/>
    <property type="match status" value="1"/>
</dbReference>
<evidence type="ECO:0000313" key="5">
    <source>
        <dbReference type="Proteomes" id="UP001149090"/>
    </source>
</evidence>
<comment type="caution">
    <text evidence="4">The sequence shown here is derived from an EMBL/GenBank/DDBJ whole genome shotgun (WGS) entry which is preliminary data.</text>
</comment>
<dbReference type="PANTHER" id="PTHR12634">
    <property type="entry name" value="SIT4 YEAST -ASSOCIATING PROTEIN-RELATED"/>
    <property type="match status" value="1"/>
</dbReference>
<protein>
    <submittedName>
        <fullName evidence="4">Sit4</fullName>
    </submittedName>
</protein>
<dbReference type="GO" id="GO:0019888">
    <property type="term" value="F:protein phosphatase regulator activity"/>
    <property type="evidence" value="ECO:0007669"/>
    <property type="project" value="TreeGrafter"/>
</dbReference>
<feature type="region of interest" description="Disordered" evidence="3">
    <location>
        <begin position="488"/>
        <end position="511"/>
    </location>
</feature>
<dbReference type="EMBL" id="JAPDFW010000057">
    <property type="protein sequence ID" value="KAJ5077540.1"/>
    <property type="molecule type" value="Genomic_DNA"/>
</dbReference>
<keyword evidence="5" id="KW-1185">Reference proteome</keyword>
<dbReference type="Proteomes" id="UP001149090">
    <property type="component" value="Unassembled WGS sequence"/>
</dbReference>
<proteinExistence type="inferred from homology"/>
<comment type="similarity">
    <text evidence="1">Belongs to the SAPS family.</text>
</comment>